<sequence>MLKLQVFVVFLLAVIIEAGPVVYNEPVLLSSLDPQWHLIPVEPKASNEPNLYGAEQEAAEKESFYDQIYGWTLKPILDLTDWMLSPVMSMYEKTMNFMGFGNKSKKMDDGDDAAPRSRRKRGVVGSVANTAVNTVHLPLSFIYDIALAPFRLIRRIFNFITAPFRAVYNKIGSLILPSSFRNNSQSSNVVLALLSNTGSTTTDNEEMWNQMMKNVGKAAKRNAVKMLNKGWDYTKADILPSLDSLIEKYGESDLLPEDFRKMLKNFRRIYQVTHMFNII</sequence>
<keyword evidence="1" id="KW-0732">Signal</keyword>
<organism evidence="2 3">
    <name type="scientific">Cotesia congregata</name>
    <name type="common">Parasitoid wasp</name>
    <name type="synonym">Apanteles congregatus</name>
    <dbReference type="NCBI Taxonomy" id="51543"/>
    <lineage>
        <taxon>Eukaryota</taxon>
        <taxon>Metazoa</taxon>
        <taxon>Ecdysozoa</taxon>
        <taxon>Arthropoda</taxon>
        <taxon>Hexapoda</taxon>
        <taxon>Insecta</taxon>
        <taxon>Pterygota</taxon>
        <taxon>Neoptera</taxon>
        <taxon>Endopterygota</taxon>
        <taxon>Hymenoptera</taxon>
        <taxon>Apocrita</taxon>
        <taxon>Ichneumonoidea</taxon>
        <taxon>Braconidae</taxon>
        <taxon>Microgastrinae</taxon>
        <taxon>Cotesia</taxon>
    </lineage>
</organism>
<proteinExistence type="predicted"/>
<dbReference type="EMBL" id="CAJNRD030001119">
    <property type="protein sequence ID" value="CAG5088663.1"/>
    <property type="molecule type" value="Genomic_DNA"/>
</dbReference>
<name>A0A8J2H9M6_COTCN</name>
<dbReference type="OrthoDB" id="7677676at2759"/>
<accession>A0A8J2H9M6</accession>
<protein>
    <submittedName>
        <fullName evidence="2">Uncharacterized protein</fullName>
    </submittedName>
</protein>
<comment type="caution">
    <text evidence="2">The sequence shown here is derived from an EMBL/GenBank/DDBJ whole genome shotgun (WGS) entry which is preliminary data.</text>
</comment>
<evidence type="ECO:0000256" key="1">
    <source>
        <dbReference type="SAM" id="SignalP"/>
    </source>
</evidence>
<feature type="chain" id="PRO_5035195777" evidence="1">
    <location>
        <begin position="19"/>
        <end position="279"/>
    </location>
</feature>
<dbReference type="Proteomes" id="UP000786811">
    <property type="component" value="Unassembled WGS sequence"/>
</dbReference>
<gene>
    <name evidence="2" type="ORF">HICCMSTLAB_LOCUS4932</name>
</gene>
<evidence type="ECO:0000313" key="2">
    <source>
        <dbReference type="EMBL" id="CAG5088663.1"/>
    </source>
</evidence>
<feature type="signal peptide" evidence="1">
    <location>
        <begin position="1"/>
        <end position="18"/>
    </location>
</feature>
<reference evidence="2" key="1">
    <citation type="submission" date="2021-04" db="EMBL/GenBank/DDBJ databases">
        <authorList>
            <person name="Chebbi M.A.C M."/>
        </authorList>
    </citation>
    <scope>NUCLEOTIDE SEQUENCE</scope>
</reference>
<keyword evidence="3" id="KW-1185">Reference proteome</keyword>
<evidence type="ECO:0000313" key="3">
    <source>
        <dbReference type="Proteomes" id="UP000786811"/>
    </source>
</evidence>
<dbReference type="AlphaFoldDB" id="A0A8J2H9M6"/>